<keyword evidence="2" id="KW-0223">Dioxygenase</keyword>
<dbReference type="AlphaFoldDB" id="A0A1U6HVE7"/>
<sequence>MLAANPFIVGEYDVKAFARLHHHGLIVPDIARAMEGMTVQFGLDWAPVRKFEPLRVWTPEGGWSEAHLTVTYSRQGPIHFELIEVLPGGAYDALLAVSEAHVGAWVDDVGQEVETLMAQGWRLIVAGASPKHRYGQMAYMVQGEGPVLELVGEPIRPMIEEWIGA</sequence>
<accession>A0A1U6HVE7</accession>
<gene>
    <name evidence="2" type="ORF">SAMN06295987_103155</name>
</gene>
<dbReference type="Pfam" id="PF13669">
    <property type="entry name" value="Glyoxalase_4"/>
    <property type="match status" value="1"/>
</dbReference>
<dbReference type="InterPro" id="IPR029068">
    <property type="entry name" value="Glyas_Bleomycin-R_OHBP_Dase"/>
</dbReference>
<organism evidence="2 3">
    <name type="scientific">Novosphingobium mathurense</name>
    <dbReference type="NCBI Taxonomy" id="428990"/>
    <lineage>
        <taxon>Bacteria</taxon>
        <taxon>Pseudomonadati</taxon>
        <taxon>Pseudomonadota</taxon>
        <taxon>Alphaproteobacteria</taxon>
        <taxon>Sphingomonadales</taxon>
        <taxon>Sphingomonadaceae</taxon>
        <taxon>Novosphingobium</taxon>
    </lineage>
</organism>
<dbReference type="EMBL" id="FVZE01000003">
    <property type="protein sequence ID" value="SLJ99746.1"/>
    <property type="molecule type" value="Genomic_DNA"/>
</dbReference>
<dbReference type="GO" id="GO:0051213">
    <property type="term" value="F:dioxygenase activity"/>
    <property type="evidence" value="ECO:0007669"/>
    <property type="project" value="UniProtKB-KW"/>
</dbReference>
<dbReference type="Gene3D" id="3.10.180.10">
    <property type="entry name" value="2,3-Dihydroxybiphenyl 1,2-Dioxygenase, domain 1"/>
    <property type="match status" value="1"/>
</dbReference>
<feature type="domain" description="VOC" evidence="1">
    <location>
        <begin position="19"/>
        <end position="153"/>
    </location>
</feature>
<dbReference type="STRING" id="428990.SAMN06295987_103155"/>
<name>A0A1U6HVE7_9SPHN</name>
<evidence type="ECO:0000313" key="2">
    <source>
        <dbReference type="EMBL" id="SLJ99746.1"/>
    </source>
</evidence>
<keyword evidence="3" id="KW-1185">Reference proteome</keyword>
<proteinExistence type="predicted"/>
<reference evidence="3" key="1">
    <citation type="submission" date="2017-02" db="EMBL/GenBank/DDBJ databases">
        <authorList>
            <person name="Varghese N."/>
            <person name="Submissions S."/>
        </authorList>
    </citation>
    <scope>NUCLEOTIDE SEQUENCE [LARGE SCALE GENOMIC DNA]</scope>
    <source>
        <strain evidence="3">SM117</strain>
    </source>
</reference>
<evidence type="ECO:0000313" key="3">
    <source>
        <dbReference type="Proteomes" id="UP000190989"/>
    </source>
</evidence>
<dbReference type="PROSITE" id="PS51819">
    <property type="entry name" value="VOC"/>
    <property type="match status" value="1"/>
</dbReference>
<protein>
    <submittedName>
        <fullName evidence="2">Glyoxalase/Bleomycin resistance protein/Dioxygenase superfamily protein</fullName>
    </submittedName>
</protein>
<evidence type="ECO:0000259" key="1">
    <source>
        <dbReference type="PROSITE" id="PS51819"/>
    </source>
</evidence>
<dbReference type="InterPro" id="IPR037523">
    <property type="entry name" value="VOC_core"/>
</dbReference>
<dbReference type="SUPFAM" id="SSF54593">
    <property type="entry name" value="Glyoxalase/Bleomycin resistance protein/Dihydroxybiphenyl dioxygenase"/>
    <property type="match status" value="1"/>
</dbReference>
<keyword evidence="2" id="KW-0560">Oxidoreductase</keyword>
<dbReference type="Proteomes" id="UP000190989">
    <property type="component" value="Unassembled WGS sequence"/>
</dbReference>